<dbReference type="EMBL" id="NFKL01000002">
    <property type="protein sequence ID" value="OUP60401.1"/>
    <property type="molecule type" value="Genomic_DNA"/>
</dbReference>
<dbReference type="GO" id="GO:0051287">
    <property type="term" value="F:NAD binding"/>
    <property type="evidence" value="ECO:0007669"/>
    <property type="project" value="InterPro"/>
</dbReference>
<dbReference type="AlphaFoldDB" id="A0A1Y4L877"/>
<keyword evidence="1" id="KW-0479">Metal-binding</keyword>
<comment type="caution">
    <text evidence="4">The sequence shown here is derived from an EMBL/GenBank/DDBJ whole genome shotgun (WGS) entry which is preliminary data.</text>
</comment>
<evidence type="ECO:0000313" key="6">
    <source>
        <dbReference type="Proteomes" id="UP000195326"/>
    </source>
</evidence>
<dbReference type="RefSeq" id="WP_016149068.1">
    <property type="nucleotide sequence ID" value="NZ_CABKSA010000003.1"/>
</dbReference>
<gene>
    <name evidence="5" type="ORF">B5F15_01480</name>
    <name evidence="4" type="ORF">B5F17_06780</name>
</gene>
<accession>A0A1Y4L877</accession>
<dbReference type="PANTHER" id="PTHR30004">
    <property type="entry name" value="4-HYDROXYTHREONINE-4-PHOSPHATE DEHYDROGENASE"/>
    <property type="match status" value="1"/>
</dbReference>
<dbReference type="Gene3D" id="3.40.718.10">
    <property type="entry name" value="Isopropylmalate Dehydrogenase"/>
    <property type="match status" value="1"/>
</dbReference>
<dbReference type="Proteomes" id="UP000195326">
    <property type="component" value="Unassembled WGS sequence"/>
</dbReference>
<dbReference type="Pfam" id="PF04166">
    <property type="entry name" value="PdxA"/>
    <property type="match status" value="1"/>
</dbReference>
<reference evidence="6 7" key="1">
    <citation type="submission" date="2017-04" db="EMBL/GenBank/DDBJ databases">
        <title>Function of individual gut microbiota members based on whole genome sequencing of pure cultures obtained from chicken caecum.</title>
        <authorList>
            <person name="Medvecky M."/>
            <person name="Cejkova D."/>
            <person name="Polansky O."/>
            <person name="Karasova D."/>
            <person name="Kubasova T."/>
            <person name="Cizek A."/>
            <person name="Rychlik I."/>
        </authorList>
    </citation>
    <scope>NUCLEOTIDE SEQUENCE [LARGE SCALE GENOMIC DNA]</scope>
    <source>
        <strain evidence="6">An179</strain>
        <strain evidence="7">An180</strain>
    </source>
</reference>
<keyword evidence="2" id="KW-0560">Oxidoreductase</keyword>
<dbReference type="GO" id="GO:0046872">
    <property type="term" value="F:metal ion binding"/>
    <property type="evidence" value="ECO:0007669"/>
    <property type="project" value="UniProtKB-KW"/>
</dbReference>
<sequence>MSQFTGKPILAVPLGDAAGIGPEIIAKLCANGFLMEHAKPILVGDESVLKRGMKDTGSDFAYVVKETMEEAVEEAKKETGLVLLNTKSLDASKVEIAVVSAVNGKEEADNLVMIMDYCKKGLVEGFCFGPLNKAAMKKGGYNFESEHELFAQELGVMDKPHGEMNVLDGLWTSRATSHIPLKDVSAHLTPKTVGDAINLAYETLKRAGYEDPKVAIAAINPHGGDSGTCGREEIDVLQPAVAKANAEGKSIVGPFPSDTLFIRAFKGDFDAVVTMYHDQGQIALKLKGFERGVTVAAGQPYAITTPAHGTAYDIAGTGTCTTSAFETAYKLCAKMAVTDRTYGKQ</sequence>
<evidence type="ECO:0000313" key="5">
    <source>
        <dbReference type="EMBL" id="OUP60401.1"/>
    </source>
</evidence>
<dbReference type="Proteomes" id="UP000195897">
    <property type="component" value="Unassembled WGS sequence"/>
</dbReference>
<dbReference type="STRING" id="501571.GCA_900143195_01451"/>
<evidence type="ECO:0000256" key="3">
    <source>
        <dbReference type="ARBA" id="ARBA00023027"/>
    </source>
</evidence>
<keyword evidence="3" id="KW-0520">NAD</keyword>
<organism evidence="4 7">
    <name type="scientific">Butyricicoccus pullicaecorum</name>
    <dbReference type="NCBI Taxonomy" id="501571"/>
    <lineage>
        <taxon>Bacteria</taxon>
        <taxon>Bacillati</taxon>
        <taxon>Bacillota</taxon>
        <taxon>Clostridia</taxon>
        <taxon>Eubacteriales</taxon>
        <taxon>Butyricicoccaceae</taxon>
        <taxon>Butyricicoccus</taxon>
    </lineage>
</organism>
<dbReference type="GO" id="GO:0016491">
    <property type="term" value="F:oxidoreductase activity"/>
    <property type="evidence" value="ECO:0007669"/>
    <property type="project" value="UniProtKB-KW"/>
</dbReference>
<proteinExistence type="predicted"/>
<evidence type="ECO:0000313" key="4">
    <source>
        <dbReference type="EMBL" id="OUP52933.1"/>
    </source>
</evidence>
<protein>
    <submittedName>
        <fullName evidence="4">4-hydroxythreonine-4-phosphate dehydrogenase</fullName>
    </submittedName>
</protein>
<name>A0A1Y4L877_9FIRM</name>
<dbReference type="InterPro" id="IPR005255">
    <property type="entry name" value="PdxA_fam"/>
</dbReference>
<evidence type="ECO:0000256" key="1">
    <source>
        <dbReference type="ARBA" id="ARBA00022723"/>
    </source>
</evidence>
<evidence type="ECO:0000313" key="7">
    <source>
        <dbReference type="Proteomes" id="UP000195897"/>
    </source>
</evidence>
<dbReference type="PANTHER" id="PTHR30004:SF3">
    <property type="entry name" value="4-HYDROXYTHREONINE-4-PHOSPHATE DEHYDROGENASE 2-RELATED"/>
    <property type="match status" value="1"/>
</dbReference>
<evidence type="ECO:0000256" key="2">
    <source>
        <dbReference type="ARBA" id="ARBA00023002"/>
    </source>
</evidence>
<reference evidence="4" key="2">
    <citation type="journal article" date="2018" name="BMC Genomics">
        <title>Whole genome sequencing and function prediction of 133 gut anaerobes isolated from chicken caecum in pure cultures.</title>
        <authorList>
            <person name="Medvecky M."/>
            <person name="Cejkova D."/>
            <person name="Polansky O."/>
            <person name="Karasova D."/>
            <person name="Kubasova T."/>
            <person name="Cizek A."/>
            <person name="Rychlik I."/>
        </authorList>
    </citation>
    <scope>NUCLEOTIDE SEQUENCE</scope>
    <source>
        <strain evidence="5">An179</strain>
        <strain evidence="4">An180</strain>
    </source>
</reference>
<dbReference type="SUPFAM" id="SSF53659">
    <property type="entry name" value="Isocitrate/Isopropylmalate dehydrogenase-like"/>
    <property type="match status" value="1"/>
</dbReference>
<dbReference type="EMBL" id="NFKK01000006">
    <property type="protein sequence ID" value="OUP52933.1"/>
    <property type="molecule type" value="Genomic_DNA"/>
</dbReference>